<protein>
    <submittedName>
        <fullName evidence="2">Uncharacterized protein</fullName>
    </submittedName>
</protein>
<name>A0A926F036_9FIRM</name>
<dbReference type="EMBL" id="JACRTK010000003">
    <property type="protein sequence ID" value="MBC8590871.1"/>
    <property type="molecule type" value="Genomic_DNA"/>
</dbReference>
<sequence>MKEKLSQKLYKFAHLLELVLAVFIAIGVIIGLIDLVKNLMDFYTVDSIISYDVFKHLLSYALLLVIAVEFILMLLTHSIKVIGELAIFVIARKMLIYGNNMLDMLLGALALAIMFGTLRLTVYNFEKKEETKEEAK</sequence>
<reference evidence="2 3" key="1">
    <citation type="submission" date="2020-08" db="EMBL/GenBank/DDBJ databases">
        <title>Genome public.</title>
        <authorList>
            <person name="Liu C."/>
            <person name="Sun Q."/>
        </authorList>
    </citation>
    <scope>NUCLEOTIDE SEQUENCE [LARGE SCALE GENOMIC DNA]</scope>
    <source>
        <strain evidence="2 3">NSJ-26</strain>
    </source>
</reference>
<gene>
    <name evidence="2" type="ORF">H8689_07075</name>
</gene>
<dbReference type="RefSeq" id="WP_249323713.1">
    <property type="nucleotide sequence ID" value="NZ_JACRTK010000003.1"/>
</dbReference>
<keyword evidence="1" id="KW-0472">Membrane</keyword>
<dbReference type="AlphaFoldDB" id="A0A926F036"/>
<evidence type="ECO:0000313" key="2">
    <source>
        <dbReference type="EMBL" id="MBC8590871.1"/>
    </source>
</evidence>
<keyword evidence="1" id="KW-0812">Transmembrane</keyword>
<keyword evidence="1" id="KW-1133">Transmembrane helix</keyword>
<dbReference type="Proteomes" id="UP000601522">
    <property type="component" value="Unassembled WGS sequence"/>
</dbReference>
<feature type="transmembrane region" description="Helical" evidence="1">
    <location>
        <begin position="53"/>
        <end position="74"/>
    </location>
</feature>
<accession>A0A926F036</accession>
<comment type="caution">
    <text evidence="2">The sequence shown here is derived from an EMBL/GenBank/DDBJ whole genome shotgun (WGS) entry which is preliminary data.</text>
</comment>
<organism evidence="2 3">
    <name type="scientific">Wansuia hejianensis</name>
    <dbReference type="NCBI Taxonomy" id="2763667"/>
    <lineage>
        <taxon>Bacteria</taxon>
        <taxon>Bacillati</taxon>
        <taxon>Bacillota</taxon>
        <taxon>Clostridia</taxon>
        <taxon>Lachnospirales</taxon>
        <taxon>Lachnospiraceae</taxon>
        <taxon>Wansuia</taxon>
    </lineage>
</organism>
<evidence type="ECO:0000313" key="3">
    <source>
        <dbReference type="Proteomes" id="UP000601522"/>
    </source>
</evidence>
<proteinExistence type="predicted"/>
<feature type="transmembrane region" description="Helical" evidence="1">
    <location>
        <begin position="12"/>
        <end position="33"/>
    </location>
</feature>
<keyword evidence="3" id="KW-1185">Reference proteome</keyword>
<evidence type="ECO:0000256" key="1">
    <source>
        <dbReference type="SAM" id="Phobius"/>
    </source>
</evidence>
<feature type="transmembrane region" description="Helical" evidence="1">
    <location>
        <begin position="104"/>
        <end position="122"/>
    </location>
</feature>